<protein>
    <submittedName>
        <fullName evidence="5 6">Uncharacterized protein LOC106462976 isoform X1</fullName>
    </submittedName>
</protein>
<dbReference type="RefSeq" id="XP_022246087.1">
    <property type="nucleotide sequence ID" value="XM_022390379.1"/>
</dbReference>
<feature type="region of interest" description="Disordered" evidence="2">
    <location>
        <begin position="1"/>
        <end position="76"/>
    </location>
</feature>
<dbReference type="InterPro" id="IPR044276">
    <property type="entry name" value="CANIN_dom"/>
</dbReference>
<keyword evidence="4" id="KW-1185">Reference proteome</keyword>
<evidence type="ECO:0000256" key="2">
    <source>
        <dbReference type="SAM" id="MobiDB-lite"/>
    </source>
</evidence>
<feature type="compositionally biased region" description="Basic and acidic residues" evidence="2">
    <location>
        <begin position="58"/>
        <end position="73"/>
    </location>
</feature>
<evidence type="ECO:0000259" key="3">
    <source>
        <dbReference type="Pfam" id="PF14816"/>
    </source>
</evidence>
<evidence type="ECO:0000256" key="1">
    <source>
        <dbReference type="ARBA" id="ARBA00010311"/>
    </source>
</evidence>
<feature type="compositionally biased region" description="Basic and acidic residues" evidence="2">
    <location>
        <begin position="41"/>
        <end position="50"/>
    </location>
</feature>
<comment type="similarity">
    <text evidence="1">Belongs to the FAM178 family.</text>
</comment>
<accession>A0ABM1BB14</accession>
<dbReference type="Pfam" id="PF14816">
    <property type="entry name" value="CANIN"/>
    <property type="match status" value="1"/>
</dbReference>
<gene>
    <name evidence="5 6 7" type="primary">LOC106462976</name>
</gene>
<dbReference type="PANTHER" id="PTHR16046:SF9">
    <property type="entry name" value="SMC5-SMC6 COMPLEX LOCALIZATION FACTOR PROTEIN 2"/>
    <property type="match status" value="1"/>
</dbReference>
<organism evidence="4 5">
    <name type="scientific">Limulus polyphemus</name>
    <name type="common">Atlantic horseshoe crab</name>
    <dbReference type="NCBI Taxonomy" id="6850"/>
    <lineage>
        <taxon>Eukaryota</taxon>
        <taxon>Metazoa</taxon>
        <taxon>Ecdysozoa</taxon>
        <taxon>Arthropoda</taxon>
        <taxon>Chelicerata</taxon>
        <taxon>Merostomata</taxon>
        <taxon>Xiphosura</taxon>
        <taxon>Limulidae</taxon>
        <taxon>Limulus</taxon>
    </lineage>
</organism>
<dbReference type="GeneID" id="106462976"/>
<sequence>MDTSNIETERSINKSTSSSSLPLDDEEKEVSKTSPCQTRTVLEKEPERPTRPSPLVENNERARTSDPSTEGKNKSVAHLNSSNFSDISDSDDDFLLAPPEVLISLKHLYTLNEPITPRKEARMKYTKVKNNSPADDKELDNSKVHQYYKKQKCSLSLDKLLKDMEVDAELKAMDEELKRGQVSLEENNEDKVLVQSPSHYGLSVEQFILPEDRISKASPGLSVFSLKQCFQFFSQGKGLTLISCGFKEAEGTNFDKKLMRIPERLLPQIIVSGSFHHQLQFTAFKEPLLLYLFRLLGTHQEVLVQNACKQSLWNLMSFSSFVKTDQFKWCPPLKELTKVFINLGVFASDHCPLRDLFREAEGELRSSVAEQRVVENSDQAAGTDLENSNSDRFLQNLYNVIETLAFLIENWNTYSYEDLINIVQLLCWVSLDPKADGLSVVIERCIAAVLEEIPQSEWCDVVCQLSLKLTDLQGNHHDLVYVANNLPPSVRGIQLRQTLSFFAVQKYLDVPTPQLETDVTPVKVLDLLNGYPLLDVKDYYLLHSIVSFIDFAVGNDVTSKYRQTLLDLIPQLMKSIGKIRDTIQCLEGMQVKDAVTRLRSKWTFMIESLPYSQTTLFSYVTGEYDIEQIEDLDTEEILCK</sequence>
<evidence type="ECO:0000313" key="7">
    <source>
        <dbReference type="RefSeq" id="XP_022246088.1"/>
    </source>
</evidence>
<feature type="domain" description="Coiled-coil SMC6 And NSE5 INteracting (CANIN)" evidence="3">
    <location>
        <begin position="155"/>
        <end position="509"/>
    </location>
</feature>
<proteinExistence type="inferred from homology"/>
<evidence type="ECO:0000313" key="5">
    <source>
        <dbReference type="RefSeq" id="XP_013778402.1"/>
    </source>
</evidence>
<name>A0ABM1BB14_LIMPO</name>
<dbReference type="Proteomes" id="UP000694941">
    <property type="component" value="Unplaced"/>
</dbReference>
<dbReference type="RefSeq" id="XP_022246088.1">
    <property type="nucleotide sequence ID" value="XM_022390380.1"/>
</dbReference>
<dbReference type="PANTHER" id="PTHR16046">
    <property type="entry name" value="SMC5-SMC6 COMPLEX LOCALIZATION FACTOR 2"/>
    <property type="match status" value="1"/>
</dbReference>
<reference evidence="5 6" key="1">
    <citation type="submission" date="2025-05" db="UniProtKB">
        <authorList>
            <consortium name="RefSeq"/>
        </authorList>
    </citation>
    <scope>IDENTIFICATION</scope>
    <source>
        <tissue evidence="5 6">Muscle</tissue>
    </source>
</reference>
<evidence type="ECO:0000313" key="6">
    <source>
        <dbReference type="RefSeq" id="XP_022246087.1"/>
    </source>
</evidence>
<dbReference type="InterPro" id="IPR026161">
    <property type="entry name" value="FAM178"/>
</dbReference>
<dbReference type="RefSeq" id="XP_013778402.1">
    <property type="nucleotide sequence ID" value="XM_013922948.2"/>
</dbReference>
<evidence type="ECO:0000313" key="4">
    <source>
        <dbReference type="Proteomes" id="UP000694941"/>
    </source>
</evidence>